<feature type="transmembrane region" description="Helical" evidence="2">
    <location>
        <begin position="282"/>
        <end position="301"/>
    </location>
</feature>
<dbReference type="InterPro" id="IPR006621">
    <property type="entry name" value="Nose-resist-to-fluoxetine_N"/>
</dbReference>
<evidence type="ECO:0000256" key="1">
    <source>
        <dbReference type="SAM" id="MobiDB-lite"/>
    </source>
</evidence>
<feature type="transmembrane region" description="Helical" evidence="2">
    <location>
        <begin position="652"/>
        <end position="677"/>
    </location>
</feature>
<feature type="signal peptide" evidence="3">
    <location>
        <begin position="1"/>
        <end position="20"/>
    </location>
</feature>
<evidence type="ECO:0000313" key="7">
    <source>
        <dbReference type="Proteomes" id="UP000691718"/>
    </source>
</evidence>
<dbReference type="Pfam" id="PF01757">
    <property type="entry name" value="Acyl_transf_3"/>
    <property type="match status" value="1"/>
</dbReference>
<dbReference type="InterPro" id="IPR052728">
    <property type="entry name" value="O2_lipid_transport_reg"/>
</dbReference>
<sequence>MKTHFALTATFLLVFDIVKCTKTENFNHEISTVSTIYKKQTSYIDLLIDDLLDQKWDESEKSCYDQTLTILTNVRNSTLWATWIWDSIQFPTGQFYGSQNHLGNFDQCLRKEWSNDNLIFTQYCLVDITLADTEVNRKITDLNPYDKAERYFHIKTDYNLRFNILSWGVCVPQVCQTQSVDRFVRMLLRISHLGTINPNPKVSVGNCQVTRTPPANRTELQLLMLGAVVLTVIACAFTYFTTKHRVSKCNRIVMKVVSAFDLNSSAADLVSRGKDEIKVMHGIRFLTACIMVILHVMYINIMARAGNGLDMDDDFKRYAGFLSHASVMVDTYFMMSGLLLMKSFKPETRRLINPFKTLVKRYFRLIWVFIVIILITTTASPYFYGGPLWFKYAKVEHDVCKKNWLVGLLMLGNYIDSSNICMEVTWYVPADFHLASVSTIMYWLYQKNRRGGLYFFGLVTIVSLILPGLNVYLNQLSAITVFDFETIEDNRKHILGSPMYVQSHLRAVPYFVGLIAGYILSVYKPTSYRNVLSLKYSILSFITIIALSATILVMGPAYQFREYNVIESSLFAALNRPIWAGLIAAIILLCEYGTLPHITDFLSWSAFVPLSKLSYGVYMCHFFFVMRLTLGLRSPAWYDLFKIVQDAMGILVITYLLSLYITLFIESPLNNLVALVLNTKPSKPKQINTDKSNTTTIKSDSLKENGVIKVAPVEETGFVSLKNRLVNVNAASHLRGVNNSGYNAEKCEGSNKNGVEAQNVSTKEEVWRKDS</sequence>
<keyword evidence="2" id="KW-0472">Membrane</keyword>
<feature type="transmembrane region" description="Helical" evidence="2">
    <location>
        <begin position="452"/>
        <end position="473"/>
    </location>
</feature>
<evidence type="ECO:0000313" key="6">
    <source>
        <dbReference type="EMBL" id="CAG5052479.1"/>
    </source>
</evidence>
<feature type="transmembrane region" description="Helical" evidence="2">
    <location>
        <begin position="362"/>
        <end position="384"/>
    </location>
</feature>
<feature type="transmembrane region" description="Helical" evidence="2">
    <location>
        <begin position="536"/>
        <end position="558"/>
    </location>
</feature>
<dbReference type="Pfam" id="PF20146">
    <property type="entry name" value="NRF"/>
    <property type="match status" value="1"/>
</dbReference>
<dbReference type="AlphaFoldDB" id="A0A8S3Y3S6"/>
<feature type="transmembrane region" description="Helical" evidence="2">
    <location>
        <begin position="321"/>
        <end position="341"/>
    </location>
</feature>
<accession>A0A8S3Y3S6</accession>
<feature type="compositionally biased region" description="Basic and acidic residues" evidence="1">
    <location>
        <begin position="762"/>
        <end position="771"/>
    </location>
</feature>
<organism evidence="6 7">
    <name type="scientific">Parnassius apollo</name>
    <name type="common">Apollo butterfly</name>
    <name type="synonym">Papilio apollo</name>
    <dbReference type="NCBI Taxonomy" id="110799"/>
    <lineage>
        <taxon>Eukaryota</taxon>
        <taxon>Metazoa</taxon>
        <taxon>Ecdysozoa</taxon>
        <taxon>Arthropoda</taxon>
        <taxon>Hexapoda</taxon>
        <taxon>Insecta</taxon>
        <taxon>Pterygota</taxon>
        <taxon>Neoptera</taxon>
        <taxon>Endopterygota</taxon>
        <taxon>Lepidoptera</taxon>
        <taxon>Glossata</taxon>
        <taxon>Ditrysia</taxon>
        <taxon>Papilionoidea</taxon>
        <taxon>Papilionidae</taxon>
        <taxon>Parnassiinae</taxon>
        <taxon>Parnassini</taxon>
        <taxon>Parnassius</taxon>
        <taxon>Parnassius</taxon>
    </lineage>
</organism>
<keyword evidence="7" id="KW-1185">Reference proteome</keyword>
<dbReference type="Proteomes" id="UP000691718">
    <property type="component" value="Unassembled WGS sequence"/>
</dbReference>
<keyword evidence="3" id="KW-0732">Signal</keyword>
<comment type="caution">
    <text evidence="6">The sequence shown here is derived from an EMBL/GenBank/DDBJ whole genome shotgun (WGS) entry which is preliminary data.</text>
</comment>
<dbReference type="EMBL" id="CAJQZP010001523">
    <property type="protein sequence ID" value="CAG5052479.1"/>
    <property type="molecule type" value="Genomic_DNA"/>
</dbReference>
<dbReference type="InterPro" id="IPR002656">
    <property type="entry name" value="Acyl_transf_3_dom"/>
</dbReference>
<dbReference type="PANTHER" id="PTHR11161:SF0">
    <property type="entry name" value="O-ACYLTRANSFERASE LIKE PROTEIN"/>
    <property type="match status" value="1"/>
</dbReference>
<feature type="transmembrane region" description="Helical" evidence="2">
    <location>
        <begin position="615"/>
        <end position="632"/>
    </location>
</feature>
<feature type="domain" description="Acyltransferase 3" evidence="4">
    <location>
        <begin position="281"/>
        <end position="663"/>
    </location>
</feature>
<feature type="transmembrane region" description="Helical" evidence="2">
    <location>
        <begin position="426"/>
        <end position="445"/>
    </location>
</feature>
<feature type="transmembrane region" description="Helical" evidence="2">
    <location>
        <begin position="578"/>
        <end position="595"/>
    </location>
</feature>
<feature type="transmembrane region" description="Helical" evidence="2">
    <location>
        <begin position="507"/>
        <end position="524"/>
    </location>
</feature>
<feature type="chain" id="PRO_5035770188" evidence="3">
    <location>
        <begin position="21"/>
        <end position="771"/>
    </location>
</feature>
<feature type="domain" description="Nose resistant-to-fluoxetine protein N-terminal" evidence="5">
    <location>
        <begin position="63"/>
        <end position="183"/>
    </location>
</feature>
<evidence type="ECO:0000256" key="2">
    <source>
        <dbReference type="SAM" id="Phobius"/>
    </source>
</evidence>
<keyword evidence="2" id="KW-0812">Transmembrane</keyword>
<name>A0A8S3Y3S6_PARAO</name>
<feature type="transmembrane region" description="Helical" evidence="2">
    <location>
        <begin position="220"/>
        <end position="241"/>
    </location>
</feature>
<reference evidence="6" key="1">
    <citation type="submission" date="2021-04" db="EMBL/GenBank/DDBJ databases">
        <authorList>
            <person name="Tunstrom K."/>
        </authorList>
    </citation>
    <scope>NUCLEOTIDE SEQUENCE</scope>
</reference>
<proteinExistence type="predicted"/>
<dbReference type="GO" id="GO:0016747">
    <property type="term" value="F:acyltransferase activity, transferring groups other than amino-acyl groups"/>
    <property type="evidence" value="ECO:0007669"/>
    <property type="project" value="InterPro"/>
</dbReference>
<feature type="region of interest" description="Disordered" evidence="1">
    <location>
        <begin position="748"/>
        <end position="771"/>
    </location>
</feature>
<evidence type="ECO:0000256" key="3">
    <source>
        <dbReference type="SAM" id="SignalP"/>
    </source>
</evidence>
<feature type="compositionally biased region" description="Polar residues" evidence="1">
    <location>
        <begin position="750"/>
        <end position="761"/>
    </location>
</feature>
<protein>
    <submittedName>
        <fullName evidence="6">(apollo) hypothetical protein</fullName>
    </submittedName>
</protein>
<dbReference type="OrthoDB" id="10026250at2759"/>
<evidence type="ECO:0000259" key="4">
    <source>
        <dbReference type="Pfam" id="PF01757"/>
    </source>
</evidence>
<gene>
    <name evidence="6" type="ORF">PAPOLLO_LOCUS25368</name>
</gene>
<dbReference type="PANTHER" id="PTHR11161">
    <property type="entry name" value="O-ACYLTRANSFERASE"/>
    <property type="match status" value="1"/>
</dbReference>
<keyword evidence="2" id="KW-1133">Transmembrane helix</keyword>
<evidence type="ECO:0000259" key="5">
    <source>
        <dbReference type="Pfam" id="PF20146"/>
    </source>
</evidence>